<sequence length="396" mass="44269">MAGNQRSESGINWELERQLAARGYGFDDTDASALAAEYLDVEERFDVFQLTDDTAEETRNESSEMRNFSQVTKSVQPGGLKGIYRGRGMNRQNRDLSLAELAERDYSMGDTDRPRPGQPNLGKSGYGSQSVQGHGSGTPHSLLPGTSSTRVWPETQPVFMNRTPIRPSKSRDTVEDAGSFHDTRRSFPGAHQRRVVTPNKTELATPQHFTWQDTEEYQEARKNHGESAASKMFPPKPPSNIKREEIVRPNVWKSPPVAPMTDHRCREPSRLPSVLSSTPRGVAAVRMDSVTVEEKRKLSSRSLPPEPPAGDEDVITIAIKLPSGKRVSRRFFTSDSLTSLKNFVWSQQDAPNSFEVYSNCPRRILECSPSHSKPFVDTFENAGITKNEILHVEAVK</sequence>
<keyword evidence="4" id="KW-1185">Reference proteome</keyword>
<protein>
    <recommendedName>
        <fullName evidence="2">UBX domain-containing protein</fullName>
    </recommendedName>
</protein>
<feature type="compositionally biased region" description="Basic and acidic residues" evidence="1">
    <location>
        <begin position="169"/>
        <end position="185"/>
    </location>
</feature>
<proteinExistence type="predicted"/>
<reference evidence="3" key="1">
    <citation type="submission" date="2021-06" db="EMBL/GenBank/DDBJ databases">
        <authorList>
            <person name="Hodson N. C."/>
            <person name="Mongue J. A."/>
            <person name="Jaron S. K."/>
        </authorList>
    </citation>
    <scope>NUCLEOTIDE SEQUENCE</scope>
</reference>
<evidence type="ECO:0000313" key="4">
    <source>
        <dbReference type="Proteomes" id="UP000708208"/>
    </source>
</evidence>
<dbReference type="PANTHER" id="PTHR23322">
    <property type="entry name" value="FAS-ASSOCIATED PROTEIN"/>
    <property type="match status" value="1"/>
</dbReference>
<gene>
    <name evidence="3" type="ORF">AFUS01_LOCUS29700</name>
</gene>
<feature type="region of interest" description="Disordered" evidence="1">
    <location>
        <begin position="252"/>
        <end position="280"/>
    </location>
</feature>
<organism evidence="3 4">
    <name type="scientific">Allacma fusca</name>
    <dbReference type="NCBI Taxonomy" id="39272"/>
    <lineage>
        <taxon>Eukaryota</taxon>
        <taxon>Metazoa</taxon>
        <taxon>Ecdysozoa</taxon>
        <taxon>Arthropoda</taxon>
        <taxon>Hexapoda</taxon>
        <taxon>Collembola</taxon>
        <taxon>Symphypleona</taxon>
        <taxon>Sminthuridae</taxon>
        <taxon>Allacma</taxon>
    </lineage>
</organism>
<evidence type="ECO:0000256" key="1">
    <source>
        <dbReference type="SAM" id="MobiDB-lite"/>
    </source>
</evidence>
<comment type="caution">
    <text evidence="3">The sequence shown here is derived from an EMBL/GenBank/DDBJ whole genome shotgun (WGS) entry which is preliminary data.</text>
</comment>
<feature type="region of interest" description="Disordered" evidence="1">
    <location>
        <begin position="55"/>
        <end position="74"/>
    </location>
</feature>
<evidence type="ECO:0000313" key="3">
    <source>
        <dbReference type="EMBL" id="CAG7819238.1"/>
    </source>
</evidence>
<dbReference type="GO" id="GO:0005783">
    <property type="term" value="C:endoplasmic reticulum"/>
    <property type="evidence" value="ECO:0007669"/>
    <property type="project" value="TreeGrafter"/>
</dbReference>
<dbReference type="PANTHER" id="PTHR23322:SF1">
    <property type="entry name" value="FAS-ASSOCIATED FACTOR 2"/>
    <property type="match status" value="1"/>
</dbReference>
<feature type="compositionally biased region" description="Basic and acidic residues" evidence="1">
    <location>
        <begin position="105"/>
        <end position="115"/>
    </location>
</feature>
<dbReference type="Proteomes" id="UP000708208">
    <property type="component" value="Unassembled WGS sequence"/>
</dbReference>
<dbReference type="GO" id="GO:0043130">
    <property type="term" value="F:ubiquitin binding"/>
    <property type="evidence" value="ECO:0007669"/>
    <property type="project" value="TreeGrafter"/>
</dbReference>
<dbReference type="EMBL" id="CAJVCH010443440">
    <property type="protein sequence ID" value="CAG7819238.1"/>
    <property type="molecule type" value="Genomic_DNA"/>
</dbReference>
<evidence type="ECO:0000259" key="2">
    <source>
        <dbReference type="PROSITE" id="PS50033"/>
    </source>
</evidence>
<dbReference type="AlphaFoldDB" id="A0A8J2PEY7"/>
<feature type="compositionally biased region" description="Polar residues" evidence="1">
    <location>
        <begin position="65"/>
        <end position="74"/>
    </location>
</feature>
<dbReference type="GO" id="GO:0036503">
    <property type="term" value="P:ERAD pathway"/>
    <property type="evidence" value="ECO:0007669"/>
    <property type="project" value="TreeGrafter"/>
</dbReference>
<dbReference type="Pfam" id="PF00789">
    <property type="entry name" value="UBX"/>
    <property type="match status" value="1"/>
</dbReference>
<name>A0A8J2PEY7_9HEXA</name>
<feature type="domain" description="UBX" evidence="2">
    <location>
        <begin position="310"/>
        <end position="392"/>
    </location>
</feature>
<feature type="region of interest" description="Disordered" evidence="1">
    <location>
        <begin position="105"/>
        <end position="185"/>
    </location>
</feature>
<accession>A0A8J2PEY7</accession>
<dbReference type="OrthoDB" id="1026733at2759"/>
<dbReference type="InterPro" id="IPR050730">
    <property type="entry name" value="UBX_domain-protein"/>
</dbReference>
<dbReference type="InterPro" id="IPR001012">
    <property type="entry name" value="UBX_dom"/>
</dbReference>
<dbReference type="PROSITE" id="PS50033">
    <property type="entry name" value="UBX"/>
    <property type="match status" value="1"/>
</dbReference>